<dbReference type="PANTHER" id="PTHR42810">
    <property type="entry name" value="PURINE PERMEASE C1399.01C-RELATED"/>
    <property type="match status" value="1"/>
</dbReference>
<comment type="similarity">
    <text evidence="2">Belongs to the nucleobase:cation symporter-2 (NCS2) (TC 2.A.40) family.</text>
</comment>
<keyword evidence="3" id="KW-0813">Transport</keyword>
<keyword evidence="6 7" id="KW-0472">Membrane</keyword>
<evidence type="ECO:0000256" key="5">
    <source>
        <dbReference type="ARBA" id="ARBA00022989"/>
    </source>
</evidence>
<dbReference type="PROSITE" id="PS01116">
    <property type="entry name" value="XANTH_URACIL_PERMASE"/>
    <property type="match status" value="1"/>
</dbReference>
<feature type="transmembrane region" description="Helical" evidence="7">
    <location>
        <begin position="55"/>
        <end position="74"/>
    </location>
</feature>
<dbReference type="Proteomes" id="UP000251835">
    <property type="component" value="Unassembled WGS sequence"/>
</dbReference>
<feature type="transmembrane region" description="Helical" evidence="7">
    <location>
        <begin position="106"/>
        <end position="127"/>
    </location>
</feature>
<feature type="transmembrane region" description="Helical" evidence="7">
    <location>
        <begin position="26"/>
        <end position="49"/>
    </location>
</feature>
<keyword evidence="4 7" id="KW-0812">Transmembrane</keyword>
<feature type="transmembrane region" description="Helical" evidence="7">
    <location>
        <begin position="81"/>
        <end position="100"/>
    </location>
</feature>
<evidence type="ECO:0000256" key="1">
    <source>
        <dbReference type="ARBA" id="ARBA00004141"/>
    </source>
</evidence>
<accession>A0A7L4UPK3</accession>
<evidence type="ECO:0000256" key="3">
    <source>
        <dbReference type="ARBA" id="ARBA00022448"/>
    </source>
</evidence>
<dbReference type="Pfam" id="PF00860">
    <property type="entry name" value="Xan_ur_permease"/>
    <property type="match status" value="1"/>
</dbReference>
<feature type="transmembrane region" description="Helical" evidence="7">
    <location>
        <begin position="309"/>
        <end position="330"/>
    </location>
</feature>
<name>A0A7L4UPK3_BALHA</name>
<dbReference type="InterPro" id="IPR006043">
    <property type="entry name" value="NCS2"/>
</dbReference>
<evidence type="ECO:0000313" key="9">
    <source>
        <dbReference type="Proteomes" id="UP000251835"/>
    </source>
</evidence>
<dbReference type="EMBL" id="QENZ01000005">
    <property type="protein sequence ID" value="PVX49983.1"/>
    <property type="molecule type" value="Genomic_DNA"/>
</dbReference>
<dbReference type="NCBIfam" id="TIGR00801">
    <property type="entry name" value="ncs2"/>
    <property type="match status" value="1"/>
</dbReference>
<comment type="caution">
    <text evidence="8">The sequence shown here is derived from an EMBL/GenBank/DDBJ whole genome shotgun (WGS) entry which is preliminary data.</text>
</comment>
<feature type="transmembrane region" description="Helical" evidence="7">
    <location>
        <begin position="186"/>
        <end position="206"/>
    </location>
</feature>
<feature type="transmembrane region" description="Helical" evidence="7">
    <location>
        <begin position="162"/>
        <end position="179"/>
    </location>
</feature>
<sequence>MEKIVLTINFERNLSMETIKNPLRRVALGMQFLFVAFGATVLVPILISQSTGEDFSTTTALFTAGVGTLIFHLITKGRIPIFLGSSFAFIAPIIASINAYGYAGTLSGLIAVGVFYVIFSFLVRAFGLRVITRLFPPIVVGPVIMLIGLSLAPVAVDMSRSDWVLALITLATAIIVVMFGKGFIKLIPIFIALLVGYIVAMLLGKVDYHVITQAPVLEAPRLVFPEFNWGAILFMLPVAVAPLVEHVGDIYAVSNVAGKDFVKKPGLHKTILGDGVATLVAACLGGPPNTTYSEVTGAVQLTKVTDPRVLRITAITAIIFSFIGVVAAALTTIPQAVLGGVMLLLFGMIASVGIKTLISNKIDFDNTRNQVIASVILVIGIGGAVLPMHLPDAMTQWLAEQGIQMGNIKAEFSGIGLASIVGVLLNLILPKRKESQLEN</sequence>
<reference evidence="8 9" key="1">
    <citation type="submission" date="2018-05" db="EMBL/GenBank/DDBJ databases">
        <title>Genomic Encyclopedia of Type Strains, Phase IV (KMG-IV): sequencing the most valuable type-strain genomes for metagenomic binning, comparative biology and taxonomic classification.</title>
        <authorList>
            <person name="Goeker M."/>
        </authorList>
    </citation>
    <scope>NUCLEOTIDE SEQUENCE [LARGE SCALE GENOMIC DNA]</scope>
    <source>
        <strain evidence="8 9">DSM 28579</strain>
    </source>
</reference>
<keyword evidence="5 7" id="KW-1133">Transmembrane helix</keyword>
<keyword evidence="9" id="KW-1185">Reference proteome</keyword>
<feature type="transmembrane region" description="Helical" evidence="7">
    <location>
        <begin position="370"/>
        <end position="390"/>
    </location>
</feature>
<proteinExistence type="inferred from homology"/>
<evidence type="ECO:0000256" key="4">
    <source>
        <dbReference type="ARBA" id="ARBA00022692"/>
    </source>
</evidence>
<evidence type="ECO:0000256" key="7">
    <source>
        <dbReference type="SAM" id="Phobius"/>
    </source>
</evidence>
<dbReference type="GO" id="GO:0005886">
    <property type="term" value="C:plasma membrane"/>
    <property type="evidence" value="ECO:0007669"/>
    <property type="project" value="TreeGrafter"/>
</dbReference>
<gene>
    <name evidence="8" type="ORF">C7377_1627</name>
</gene>
<feature type="transmembrane region" description="Helical" evidence="7">
    <location>
        <begin position="336"/>
        <end position="358"/>
    </location>
</feature>
<dbReference type="PANTHER" id="PTHR42810:SF2">
    <property type="entry name" value="PURINE PERMEASE C1399.01C-RELATED"/>
    <property type="match status" value="1"/>
</dbReference>
<evidence type="ECO:0000313" key="8">
    <source>
        <dbReference type="EMBL" id="PVX49983.1"/>
    </source>
</evidence>
<dbReference type="AlphaFoldDB" id="A0A7L4UPK3"/>
<comment type="subcellular location">
    <subcellularLocation>
        <location evidence="1">Membrane</location>
        <topology evidence="1">Multi-pass membrane protein</topology>
    </subcellularLocation>
</comment>
<dbReference type="InterPro" id="IPR006042">
    <property type="entry name" value="Xan_ur_permease"/>
</dbReference>
<dbReference type="GO" id="GO:0042907">
    <property type="term" value="F:xanthine transmembrane transporter activity"/>
    <property type="evidence" value="ECO:0007669"/>
    <property type="project" value="TreeGrafter"/>
</dbReference>
<feature type="transmembrane region" description="Helical" evidence="7">
    <location>
        <begin position="226"/>
        <end position="244"/>
    </location>
</feature>
<feature type="transmembrane region" description="Helical" evidence="7">
    <location>
        <begin position="134"/>
        <end position="156"/>
    </location>
</feature>
<protein>
    <submittedName>
        <fullName evidence="8">Uracil permease</fullName>
    </submittedName>
</protein>
<feature type="transmembrane region" description="Helical" evidence="7">
    <location>
        <begin position="410"/>
        <end position="429"/>
    </location>
</feature>
<evidence type="ECO:0000256" key="6">
    <source>
        <dbReference type="ARBA" id="ARBA00023136"/>
    </source>
</evidence>
<organism evidence="8 9">
    <name type="scientific">Balneicella halophila</name>
    <dbReference type="NCBI Taxonomy" id="1537566"/>
    <lineage>
        <taxon>Bacteria</taxon>
        <taxon>Pseudomonadati</taxon>
        <taxon>Bacteroidota</taxon>
        <taxon>Bacteroidia</taxon>
        <taxon>Bacteroidales</taxon>
        <taxon>Balneicellaceae</taxon>
        <taxon>Balneicella</taxon>
    </lineage>
</organism>
<evidence type="ECO:0000256" key="2">
    <source>
        <dbReference type="ARBA" id="ARBA00008821"/>
    </source>
</evidence>